<dbReference type="KEGG" id="had:CDV25_06015"/>
<feature type="domain" description="Chemotaxis phosphatase CheX-like" evidence="2">
    <location>
        <begin position="358"/>
        <end position="451"/>
    </location>
</feature>
<name>A0A2U8FDN0_9HELI</name>
<protein>
    <submittedName>
        <fullName evidence="3">Chemotaxis protein CheX</fullName>
    </submittedName>
</protein>
<dbReference type="PANTHER" id="PTHR39452">
    <property type="entry name" value="CHEY-P PHOSPHATASE CHEX"/>
    <property type="match status" value="1"/>
</dbReference>
<dbReference type="SUPFAM" id="SSF103039">
    <property type="entry name" value="CheC-like"/>
    <property type="match status" value="1"/>
</dbReference>
<dbReference type="AlphaFoldDB" id="A0A2U8FDN0"/>
<reference evidence="3 4" key="1">
    <citation type="submission" date="2017-06" db="EMBL/GenBank/DDBJ databases">
        <title>Complete genome of Helicobacter apodemus.</title>
        <authorList>
            <person name="Cho S."/>
        </authorList>
    </citation>
    <scope>NUCLEOTIDE SEQUENCE [LARGE SCALE GENOMIC DNA]</scope>
    <source>
        <strain evidence="4">SNUVETPUB-15-01</strain>
    </source>
</reference>
<sequence length="465" mass="52131">MKPIIDNNVAIYIPDIELEMKQAKQICEVLVSSSATIRSLSLKAIYFSLENIQTFDESSLMLVAKALLAMQNKISIAVAFIGYNSKQYTKLKSLLPNKSLPLFKTRAMADLLLGLKMPPLNQTIIYYETDGMIQTLVSQELKAKGYEVLSINTPQEFSEKKKQFSDKAFYLYDIYFDVAANFIPISINNGIVTYTLYKKVDKNIALSFNVQRHNARLKEGYKVFIFDASETLNFDNTLLDFIMSLALNGKKFDAHIAICGLNVPLSDKDKLDSYKRAQISFFASVEECKKNPKIQELAKQHQIAEQNKKRLTKHLMAQLPIFINASLETLSSLTGGEVKRLDYKVKTYTQTGEKNIMGATISFEGDISGTLALCFGVEIVKEASTMLFGEESQSNEELLDVISEFANIIAGRSKAILAEHNISIGISLPKSYASEEEMANLLVDKQGVQINLSLNDKPLNLFLTY</sequence>
<dbReference type="InterPro" id="IPR038756">
    <property type="entry name" value="CheX-like"/>
</dbReference>
<evidence type="ECO:0000259" key="2">
    <source>
        <dbReference type="Pfam" id="PF13690"/>
    </source>
</evidence>
<evidence type="ECO:0000313" key="3">
    <source>
        <dbReference type="EMBL" id="AWI34360.1"/>
    </source>
</evidence>
<accession>A0A2U8FDN0</accession>
<gene>
    <name evidence="3" type="ORF">CDV25_06015</name>
</gene>
<dbReference type="RefSeq" id="WP_108911184.1">
    <property type="nucleotide sequence ID" value="NZ_CP021886.1"/>
</dbReference>
<dbReference type="CDD" id="cd17906">
    <property type="entry name" value="CheX"/>
    <property type="match status" value="1"/>
</dbReference>
<dbReference type="Proteomes" id="UP000244890">
    <property type="component" value="Chromosome"/>
</dbReference>
<dbReference type="InterPro" id="IPR028976">
    <property type="entry name" value="CheC-like_sf"/>
</dbReference>
<dbReference type="PANTHER" id="PTHR39452:SF1">
    <property type="entry name" value="CHEY-P PHOSPHATASE CHEX"/>
    <property type="match status" value="1"/>
</dbReference>
<proteinExistence type="predicted"/>
<dbReference type="OrthoDB" id="5351934at2"/>
<organism evidence="3 4">
    <name type="scientific">Helicobacter apodemus</name>
    <dbReference type="NCBI Taxonomy" id="135569"/>
    <lineage>
        <taxon>Bacteria</taxon>
        <taxon>Pseudomonadati</taxon>
        <taxon>Campylobacterota</taxon>
        <taxon>Epsilonproteobacteria</taxon>
        <taxon>Campylobacterales</taxon>
        <taxon>Helicobacteraceae</taxon>
        <taxon>Helicobacter</taxon>
    </lineage>
</organism>
<dbReference type="EMBL" id="CP021886">
    <property type="protein sequence ID" value="AWI34360.1"/>
    <property type="molecule type" value="Genomic_DNA"/>
</dbReference>
<dbReference type="Gene3D" id="3.40.1550.10">
    <property type="entry name" value="CheC-like"/>
    <property type="match status" value="1"/>
</dbReference>
<dbReference type="InterPro" id="IPR028051">
    <property type="entry name" value="CheX-like_dom"/>
</dbReference>
<keyword evidence="1" id="KW-0145">Chemotaxis</keyword>
<dbReference type="Pfam" id="PF13690">
    <property type="entry name" value="CheX"/>
    <property type="match status" value="1"/>
</dbReference>
<evidence type="ECO:0000313" key="4">
    <source>
        <dbReference type="Proteomes" id="UP000244890"/>
    </source>
</evidence>
<evidence type="ECO:0000256" key="1">
    <source>
        <dbReference type="ARBA" id="ARBA00022500"/>
    </source>
</evidence>
<dbReference type="GO" id="GO:0006935">
    <property type="term" value="P:chemotaxis"/>
    <property type="evidence" value="ECO:0007669"/>
    <property type="project" value="UniProtKB-KW"/>
</dbReference>